<name>A0A0F9IE21_9ZZZZ</name>
<proteinExistence type="predicted"/>
<reference evidence="1" key="1">
    <citation type="journal article" date="2015" name="Nature">
        <title>Complex archaea that bridge the gap between prokaryotes and eukaryotes.</title>
        <authorList>
            <person name="Spang A."/>
            <person name="Saw J.H."/>
            <person name="Jorgensen S.L."/>
            <person name="Zaremba-Niedzwiedzka K."/>
            <person name="Martijn J."/>
            <person name="Lind A.E."/>
            <person name="van Eijk R."/>
            <person name="Schleper C."/>
            <person name="Guy L."/>
            <person name="Ettema T.J."/>
        </authorList>
    </citation>
    <scope>NUCLEOTIDE SEQUENCE</scope>
</reference>
<organism evidence="1">
    <name type="scientific">marine sediment metagenome</name>
    <dbReference type="NCBI Taxonomy" id="412755"/>
    <lineage>
        <taxon>unclassified sequences</taxon>
        <taxon>metagenomes</taxon>
        <taxon>ecological metagenomes</taxon>
    </lineage>
</organism>
<protein>
    <submittedName>
        <fullName evidence="1">Uncharacterized protein</fullName>
    </submittedName>
</protein>
<feature type="non-terminal residue" evidence="1">
    <location>
        <position position="1"/>
    </location>
</feature>
<sequence length="43" mass="5021">GKQERNAARREDIETINRYAHPIDGAIYRKPLINLIEAKIEDE</sequence>
<gene>
    <name evidence="1" type="ORF">LCGC14_1670400</name>
</gene>
<comment type="caution">
    <text evidence="1">The sequence shown here is derived from an EMBL/GenBank/DDBJ whole genome shotgun (WGS) entry which is preliminary data.</text>
</comment>
<dbReference type="EMBL" id="LAZR01014330">
    <property type="protein sequence ID" value="KKM17959.1"/>
    <property type="molecule type" value="Genomic_DNA"/>
</dbReference>
<accession>A0A0F9IE21</accession>
<dbReference type="AlphaFoldDB" id="A0A0F9IE21"/>
<evidence type="ECO:0000313" key="1">
    <source>
        <dbReference type="EMBL" id="KKM17959.1"/>
    </source>
</evidence>